<dbReference type="OrthoDB" id="2782214at2759"/>
<organism evidence="1 2">
    <name type="scientific">Postia placenta MAD-698-R-SB12</name>
    <dbReference type="NCBI Taxonomy" id="670580"/>
    <lineage>
        <taxon>Eukaryota</taxon>
        <taxon>Fungi</taxon>
        <taxon>Dikarya</taxon>
        <taxon>Basidiomycota</taxon>
        <taxon>Agaricomycotina</taxon>
        <taxon>Agaricomycetes</taxon>
        <taxon>Polyporales</taxon>
        <taxon>Adustoporiaceae</taxon>
        <taxon>Rhodonia</taxon>
    </lineage>
</organism>
<gene>
    <name evidence="1" type="ORF">POSPLADRAFT_1046906</name>
</gene>
<evidence type="ECO:0000313" key="1">
    <source>
        <dbReference type="EMBL" id="OSX61597.1"/>
    </source>
</evidence>
<dbReference type="Proteomes" id="UP000194127">
    <property type="component" value="Unassembled WGS sequence"/>
</dbReference>
<sequence>MSTDHQLAPPLSGFETVYAFAHSPHPTFGALPSIDGPLFSTSDHDLPLPIHPIMTSVAQGRTCHWQGFCDRTISALSPGRVMQHLRQYHLHTEANPTPAGTMTLCCWVMQDGTLCGRHILGSNLGKHVAAVHLKSTARACDRCGRVVSRGDALWRHVRKCRGGGN</sequence>
<protein>
    <recommendedName>
        <fullName evidence="3">C2H2-type domain-containing protein</fullName>
    </recommendedName>
</protein>
<reference evidence="1 2" key="1">
    <citation type="submission" date="2017-04" db="EMBL/GenBank/DDBJ databases">
        <title>Genome Sequence of the Model Brown-Rot Fungus Postia placenta SB12.</title>
        <authorList>
            <consortium name="DOE Joint Genome Institute"/>
            <person name="Gaskell J."/>
            <person name="Kersten P."/>
            <person name="Larrondo L.F."/>
            <person name="Canessa P."/>
            <person name="Martinez D."/>
            <person name="Hibbett D."/>
            <person name="Schmoll M."/>
            <person name="Kubicek C.P."/>
            <person name="Martinez A.T."/>
            <person name="Yadav J."/>
            <person name="Master E."/>
            <person name="Magnuson J.K."/>
            <person name="James T."/>
            <person name="Yaver D."/>
            <person name="Berka R."/>
            <person name="Labutti K."/>
            <person name="Lipzen A."/>
            <person name="Aerts A."/>
            <person name="Barry K."/>
            <person name="Henrissat B."/>
            <person name="Blanchette R."/>
            <person name="Grigoriev I."/>
            <person name="Cullen D."/>
        </authorList>
    </citation>
    <scope>NUCLEOTIDE SEQUENCE [LARGE SCALE GENOMIC DNA]</scope>
    <source>
        <strain evidence="1 2">MAD-698-R-SB12</strain>
    </source>
</reference>
<name>A0A1X6MZ15_9APHY</name>
<dbReference type="RefSeq" id="XP_024338391.1">
    <property type="nucleotide sequence ID" value="XM_024479152.1"/>
</dbReference>
<proteinExistence type="predicted"/>
<dbReference type="AlphaFoldDB" id="A0A1X6MZ15"/>
<dbReference type="GeneID" id="36324102"/>
<accession>A0A1X6MZ15</accession>
<dbReference type="EMBL" id="KZ110598">
    <property type="protein sequence ID" value="OSX61597.1"/>
    <property type="molecule type" value="Genomic_DNA"/>
</dbReference>
<evidence type="ECO:0000313" key="2">
    <source>
        <dbReference type="Proteomes" id="UP000194127"/>
    </source>
</evidence>
<evidence type="ECO:0008006" key="3">
    <source>
        <dbReference type="Google" id="ProtNLM"/>
    </source>
</evidence>
<keyword evidence="2" id="KW-1185">Reference proteome</keyword>